<gene>
    <name evidence="1" type="ORF">QBC32DRAFT_332364</name>
</gene>
<comment type="caution">
    <text evidence="1">The sequence shown here is derived from an EMBL/GenBank/DDBJ whole genome shotgun (WGS) entry which is preliminary data.</text>
</comment>
<dbReference type="Proteomes" id="UP001303222">
    <property type="component" value="Unassembled WGS sequence"/>
</dbReference>
<evidence type="ECO:0000313" key="2">
    <source>
        <dbReference type="Proteomes" id="UP001303222"/>
    </source>
</evidence>
<protein>
    <submittedName>
        <fullName evidence="1">Uncharacterized protein</fullName>
    </submittedName>
</protein>
<organism evidence="1 2">
    <name type="scientific">Pseudoneurospora amorphoporcata</name>
    <dbReference type="NCBI Taxonomy" id="241081"/>
    <lineage>
        <taxon>Eukaryota</taxon>
        <taxon>Fungi</taxon>
        <taxon>Dikarya</taxon>
        <taxon>Ascomycota</taxon>
        <taxon>Pezizomycotina</taxon>
        <taxon>Sordariomycetes</taxon>
        <taxon>Sordariomycetidae</taxon>
        <taxon>Sordariales</taxon>
        <taxon>Sordariaceae</taxon>
        <taxon>Pseudoneurospora</taxon>
    </lineage>
</organism>
<evidence type="ECO:0000313" key="1">
    <source>
        <dbReference type="EMBL" id="KAK3955863.1"/>
    </source>
</evidence>
<dbReference type="AlphaFoldDB" id="A0AAN6SJR7"/>
<reference evidence="1" key="2">
    <citation type="submission" date="2023-06" db="EMBL/GenBank/DDBJ databases">
        <authorList>
            <consortium name="Lawrence Berkeley National Laboratory"/>
            <person name="Mondo S.J."/>
            <person name="Hensen N."/>
            <person name="Bonometti L."/>
            <person name="Westerberg I."/>
            <person name="Brannstrom I.O."/>
            <person name="Guillou S."/>
            <person name="Cros-Aarteil S."/>
            <person name="Calhoun S."/>
            <person name="Haridas S."/>
            <person name="Kuo A."/>
            <person name="Pangilinan J."/>
            <person name="Riley R."/>
            <person name="Labutti K."/>
            <person name="Andreopoulos B."/>
            <person name="Lipzen A."/>
            <person name="Chen C."/>
            <person name="Yanf M."/>
            <person name="Daum C."/>
            <person name="Ng V."/>
            <person name="Clum A."/>
            <person name="Steindorff A."/>
            <person name="Ohm R."/>
            <person name="Martin F."/>
            <person name="Silar P."/>
            <person name="Natvig D."/>
            <person name="Lalanne C."/>
            <person name="Gautier V."/>
            <person name="Ament-Velasquez S.L."/>
            <person name="Kruys A."/>
            <person name="Hutchinson M.I."/>
            <person name="Powell A.J."/>
            <person name="Barry K."/>
            <person name="Miller A.N."/>
            <person name="Grigoriev I.V."/>
            <person name="Debuchy R."/>
            <person name="Gladieux P."/>
            <person name="Thoren M.H."/>
            <person name="Johannesson H."/>
        </authorList>
    </citation>
    <scope>NUCLEOTIDE SEQUENCE</scope>
    <source>
        <strain evidence="1">CBS 626.80</strain>
    </source>
</reference>
<dbReference type="EMBL" id="MU859071">
    <property type="protein sequence ID" value="KAK3955863.1"/>
    <property type="molecule type" value="Genomic_DNA"/>
</dbReference>
<accession>A0AAN6SJR7</accession>
<reference evidence="1" key="1">
    <citation type="journal article" date="2023" name="Mol. Phylogenet. Evol.">
        <title>Genome-scale phylogeny and comparative genomics of the fungal order Sordariales.</title>
        <authorList>
            <person name="Hensen N."/>
            <person name="Bonometti L."/>
            <person name="Westerberg I."/>
            <person name="Brannstrom I.O."/>
            <person name="Guillou S."/>
            <person name="Cros-Aarteil S."/>
            <person name="Calhoun S."/>
            <person name="Haridas S."/>
            <person name="Kuo A."/>
            <person name="Mondo S."/>
            <person name="Pangilinan J."/>
            <person name="Riley R."/>
            <person name="LaButti K."/>
            <person name="Andreopoulos B."/>
            <person name="Lipzen A."/>
            <person name="Chen C."/>
            <person name="Yan M."/>
            <person name="Daum C."/>
            <person name="Ng V."/>
            <person name="Clum A."/>
            <person name="Steindorff A."/>
            <person name="Ohm R.A."/>
            <person name="Martin F."/>
            <person name="Silar P."/>
            <person name="Natvig D.O."/>
            <person name="Lalanne C."/>
            <person name="Gautier V."/>
            <person name="Ament-Velasquez S.L."/>
            <person name="Kruys A."/>
            <person name="Hutchinson M.I."/>
            <person name="Powell A.J."/>
            <person name="Barry K."/>
            <person name="Miller A.N."/>
            <person name="Grigoriev I.V."/>
            <person name="Debuchy R."/>
            <person name="Gladieux P."/>
            <person name="Hiltunen Thoren M."/>
            <person name="Johannesson H."/>
        </authorList>
    </citation>
    <scope>NUCLEOTIDE SEQUENCE</scope>
    <source>
        <strain evidence="1">CBS 626.80</strain>
    </source>
</reference>
<proteinExistence type="predicted"/>
<sequence length="223" mass="25287">MATTPPTTTTTNSSPQGGITLRLPYKYSHPQTIPFRPLDFLHRTWSVTHSTLSMWRSARNVRITYRPLPPTADGRPRVDDLVEYESLSGSGSLKTVSGVDTGNWDLANIKDDTTSWDWRGSGWLFFVSSHWEILGWGEVKDAETGKVKERWVVTWFAPTLFTKEGLDVYSDLREGGSKEVVEGVLKSLKELVEEGGERTKALREMVERDMREVAISLPWKERA</sequence>
<keyword evidence="2" id="KW-1185">Reference proteome</keyword>
<name>A0AAN6SJR7_9PEZI</name>